<feature type="region of interest" description="Disordered" evidence="1">
    <location>
        <begin position="50"/>
        <end position="74"/>
    </location>
</feature>
<proteinExistence type="predicted"/>
<protein>
    <submittedName>
        <fullName evidence="2">Uncharacterized protein</fullName>
    </submittedName>
</protein>
<evidence type="ECO:0000313" key="3">
    <source>
        <dbReference type="Proteomes" id="UP000663889"/>
    </source>
</evidence>
<dbReference type="EMBL" id="CAJNOU010007785">
    <property type="protein sequence ID" value="CAF1530079.1"/>
    <property type="molecule type" value="Genomic_DNA"/>
</dbReference>
<feature type="compositionally biased region" description="Polar residues" evidence="1">
    <location>
        <begin position="57"/>
        <end position="72"/>
    </location>
</feature>
<feature type="non-terminal residue" evidence="2">
    <location>
        <position position="1"/>
    </location>
</feature>
<comment type="caution">
    <text evidence="2">The sequence shown here is derived from an EMBL/GenBank/DDBJ whole genome shotgun (WGS) entry which is preliminary data.</text>
</comment>
<reference evidence="2" key="1">
    <citation type="submission" date="2021-02" db="EMBL/GenBank/DDBJ databases">
        <authorList>
            <person name="Nowell W R."/>
        </authorList>
    </citation>
    <scope>NUCLEOTIDE SEQUENCE</scope>
</reference>
<dbReference type="Proteomes" id="UP000663889">
    <property type="component" value="Unassembled WGS sequence"/>
</dbReference>
<dbReference type="AlphaFoldDB" id="A0A815VBZ9"/>
<name>A0A815VBZ9_9BILA</name>
<gene>
    <name evidence="2" type="ORF">SEV965_LOCUS37478</name>
</gene>
<sequence length="152" mass="17855">SNKGTTITNLFTVLIKTLVKQPQYQYLIAFTFRHAPSILQYAKNYKRKRAEQDDKQSITSNTKKSKADSNQNVKDKITPDEKICQVGQIFVSIERKEILELILNFELERIISNKRQSSKIPTRPYLLMIEDLHIYLIEHLRLFVDVKTEIEN</sequence>
<accession>A0A815VBZ9</accession>
<organism evidence="2 3">
    <name type="scientific">Rotaria sordida</name>
    <dbReference type="NCBI Taxonomy" id="392033"/>
    <lineage>
        <taxon>Eukaryota</taxon>
        <taxon>Metazoa</taxon>
        <taxon>Spiralia</taxon>
        <taxon>Gnathifera</taxon>
        <taxon>Rotifera</taxon>
        <taxon>Eurotatoria</taxon>
        <taxon>Bdelloidea</taxon>
        <taxon>Philodinida</taxon>
        <taxon>Philodinidae</taxon>
        <taxon>Rotaria</taxon>
    </lineage>
</organism>
<evidence type="ECO:0000256" key="1">
    <source>
        <dbReference type="SAM" id="MobiDB-lite"/>
    </source>
</evidence>
<evidence type="ECO:0000313" key="2">
    <source>
        <dbReference type="EMBL" id="CAF1530079.1"/>
    </source>
</evidence>